<feature type="non-terminal residue" evidence="1">
    <location>
        <position position="255"/>
    </location>
</feature>
<dbReference type="EMBL" id="MCFK01006399">
    <property type="protein sequence ID" value="RKF58992.1"/>
    <property type="molecule type" value="Genomic_DNA"/>
</dbReference>
<protein>
    <submittedName>
        <fullName evidence="1">Putative glycosyl</fullName>
    </submittedName>
</protein>
<proteinExistence type="predicted"/>
<dbReference type="AlphaFoldDB" id="A0A420HNJ4"/>
<comment type="caution">
    <text evidence="1">The sequence shown here is derived from an EMBL/GenBank/DDBJ whole genome shotgun (WGS) entry which is preliminary data.</text>
</comment>
<keyword evidence="2" id="KW-1185">Reference proteome</keyword>
<dbReference type="Proteomes" id="UP000286134">
    <property type="component" value="Unassembled WGS sequence"/>
</dbReference>
<sequence length="255" mass="29218">MSDAELRDPIMSPEAILKATQKHNSTNILTNEFATMKLHNYVAETWDQSGKLISPILVLPLSRRQSEMPVDQLPSNEAIFTPAQIRGVYNKPPNTATTNTFMWTSISKMYSDVDDKYSGHPNESFDSKFKTFETYCTRAGIPNEKKNEVFDMILKGSALEYYRTICNNSSSIPDIEFLKKSIIDAFQEKERKLATIAQWNELTLQKIVDKRDDKDVKAALNSLIITLRKMQPILHEDLQTETFLFSKLLVKELMP</sequence>
<reference evidence="1 2" key="1">
    <citation type="journal article" date="2018" name="BMC Genomics">
        <title>Comparative genome analyses reveal sequence features reflecting distinct modes of host-adaptation between dicot and monocot powdery mildew.</title>
        <authorList>
            <person name="Wu Y."/>
            <person name="Ma X."/>
            <person name="Pan Z."/>
            <person name="Kale S.D."/>
            <person name="Song Y."/>
            <person name="King H."/>
            <person name="Zhang Q."/>
            <person name="Presley C."/>
            <person name="Deng X."/>
            <person name="Wei C.I."/>
            <person name="Xiao S."/>
        </authorList>
    </citation>
    <scope>NUCLEOTIDE SEQUENCE [LARGE SCALE GENOMIC DNA]</scope>
    <source>
        <strain evidence="1">UMSG2</strain>
    </source>
</reference>
<organism evidence="1 2">
    <name type="scientific">Erysiphe neolycopersici</name>
    <dbReference type="NCBI Taxonomy" id="212602"/>
    <lineage>
        <taxon>Eukaryota</taxon>
        <taxon>Fungi</taxon>
        <taxon>Dikarya</taxon>
        <taxon>Ascomycota</taxon>
        <taxon>Pezizomycotina</taxon>
        <taxon>Leotiomycetes</taxon>
        <taxon>Erysiphales</taxon>
        <taxon>Erysiphaceae</taxon>
        <taxon>Erysiphe</taxon>
    </lineage>
</organism>
<gene>
    <name evidence="1" type="ORF">OnM2_063071</name>
</gene>
<accession>A0A420HNJ4</accession>
<evidence type="ECO:0000313" key="1">
    <source>
        <dbReference type="EMBL" id="RKF58992.1"/>
    </source>
</evidence>
<name>A0A420HNJ4_9PEZI</name>
<evidence type="ECO:0000313" key="2">
    <source>
        <dbReference type="Proteomes" id="UP000286134"/>
    </source>
</evidence>